<proteinExistence type="predicted"/>
<reference evidence="1" key="1">
    <citation type="submission" date="2023-05" db="EMBL/GenBank/DDBJ databases">
        <authorList>
            <person name="Huff M."/>
        </authorList>
    </citation>
    <scope>NUCLEOTIDE SEQUENCE</scope>
</reference>
<sequence length="154" mass="16594">MIIARNQLHDLGFIVKALSVNGIVLDEALVDGLHCEAVAGDGGMTPEYDAVLPLPNLFLHCLHDLGFIVKALSVNGIVLDEALVDGLHCEAGAGDGGMTPEYDAVLPLPNLFLHCVSSPECLSHPFLSLETRSVYRCGCGVYKYRQVVGFIIFR</sequence>
<gene>
    <name evidence="1" type="ORF">FPE_LOCUS18680</name>
</gene>
<dbReference type="Proteomes" id="UP000834106">
    <property type="component" value="Chromosome 11"/>
</dbReference>
<protein>
    <submittedName>
        <fullName evidence="1">Uncharacterized protein</fullName>
    </submittedName>
</protein>
<keyword evidence="2" id="KW-1185">Reference proteome</keyword>
<evidence type="ECO:0000313" key="2">
    <source>
        <dbReference type="Proteomes" id="UP000834106"/>
    </source>
</evidence>
<dbReference type="AlphaFoldDB" id="A0AAD2E1E6"/>
<accession>A0AAD2E1E6</accession>
<name>A0AAD2E1E6_9LAMI</name>
<dbReference type="EMBL" id="OU503046">
    <property type="protein sequence ID" value="CAI9771250.1"/>
    <property type="molecule type" value="Genomic_DNA"/>
</dbReference>
<organism evidence="1 2">
    <name type="scientific">Fraxinus pennsylvanica</name>
    <dbReference type="NCBI Taxonomy" id="56036"/>
    <lineage>
        <taxon>Eukaryota</taxon>
        <taxon>Viridiplantae</taxon>
        <taxon>Streptophyta</taxon>
        <taxon>Embryophyta</taxon>
        <taxon>Tracheophyta</taxon>
        <taxon>Spermatophyta</taxon>
        <taxon>Magnoliopsida</taxon>
        <taxon>eudicotyledons</taxon>
        <taxon>Gunneridae</taxon>
        <taxon>Pentapetalae</taxon>
        <taxon>asterids</taxon>
        <taxon>lamiids</taxon>
        <taxon>Lamiales</taxon>
        <taxon>Oleaceae</taxon>
        <taxon>Oleeae</taxon>
        <taxon>Fraxinus</taxon>
    </lineage>
</organism>
<evidence type="ECO:0000313" key="1">
    <source>
        <dbReference type="EMBL" id="CAI9771250.1"/>
    </source>
</evidence>